<dbReference type="AlphaFoldDB" id="A0A9D1LR47"/>
<feature type="region of interest" description="Disordered" evidence="1">
    <location>
        <begin position="58"/>
        <end position="87"/>
    </location>
</feature>
<accession>A0A9D1LR47</accession>
<feature type="compositionally biased region" description="Polar residues" evidence="1">
    <location>
        <begin position="58"/>
        <end position="86"/>
    </location>
</feature>
<evidence type="ECO:0000313" key="4">
    <source>
        <dbReference type="Proteomes" id="UP000824123"/>
    </source>
</evidence>
<evidence type="ECO:0000256" key="1">
    <source>
        <dbReference type="SAM" id="MobiDB-lite"/>
    </source>
</evidence>
<keyword evidence="2" id="KW-0732">Signal</keyword>
<dbReference type="EMBL" id="DVNK01000032">
    <property type="protein sequence ID" value="HIU46533.1"/>
    <property type="molecule type" value="Genomic_DNA"/>
</dbReference>
<evidence type="ECO:0000313" key="3">
    <source>
        <dbReference type="EMBL" id="HIU46533.1"/>
    </source>
</evidence>
<protein>
    <submittedName>
        <fullName evidence="3">Uncharacterized protein</fullName>
    </submittedName>
</protein>
<feature type="signal peptide" evidence="2">
    <location>
        <begin position="1"/>
        <end position="22"/>
    </location>
</feature>
<proteinExistence type="predicted"/>
<feature type="chain" id="PRO_5039709768" evidence="2">
    <location>
        <begin position="23"/>
        <end position="343"/>
    </location>
</feature>
<organism evidence="3 4">
    <name type="scientific">Candidatus Fimadaptatus faecigallinarum</name>
    <dbReference type="NCBI Taxonomy" id="2840814"/>
    <lineage>
        <taxon>Bacteria</taxon>
        <taxon>Bacillati</taxon>
        <taxon>Bacillota</taxon>
        <taxon>Clostridia</taxon>
        <taxon>Eubacteriales</taxon>
        <taxon>Candidatus Fimadaptatus</taxon>
    </lineage>
</organism>
<comment type="caution">
    <text evidence="3">The sequence shown here is derived from an EMBL/GenBank/DDBJ whole genome shotgun (WGS) entry which is preliminary data.</text>
</comment>
<dbReference type="Proteomes" id="UP000824123">
    <property type="component" value="Unassembled WGS sequence"/>
</dbReference>
<gene>
    <name evidence="3" type="ORF">IAC59_04670</name>
</gene>
<reference evidence="3" key="2">
    <citation type="journal article" date="2021" name="PeerJ">
        <title>Extensive microbial diversity within the chicken gut microbiome revealed by metagenomics and culture.</title>
        <authorList>
            <person name="Gilroy R."/>
            <person name="Ravi A."/>
            <person name="Getino M."/>
            <person name="Pursley I."/>
            <person name="Horton D.L."/>
            <person name="Alikhan N.F."/>
            <person name="Baker D."/>
            <person name="Gharbi K."/>
            <person name="Hall N."/>
            <person name="Watson M."/>
            <person name="Adriaenssens E.M."/>
            <person name="Foster-Nyarko E."/>
            <person name="Jarju S."/>
            <person name="Secka A."/>
            <person name="Antonio M."/>
            <person name="Oren A."/>
            <person name="Chaudhuri R.R."/>
            <person name="La Ragione R."/>
            <person name="Hildebrand F."/>
            <person name="Pallen M.J."/>
        </authorList>
    </citation>
    <scope>NUCLEOTIDE SEQUENCE</scope>
    <source>
        <strain evidence="3">ChiSxjej2B14-8506</strain>
    </source>
</reference>
<reference evidence="3" key="1">
    <citation type="submission" date="2020-10" db="EMBL/GenBank/DDBJ databases">
        <authorList>
            <person name="Gilroy R."/>
        </authorList>
    </citation>
    <scope>NUCLEOTIDE SEQUENCE</scope>
    <source>
        <strain evidence="3">ChiSxjej2B14-8506</strain>
    </source>
</reference>
<name>A0A9D1LR47_9FIRM</name>
<evidence type="ECO:0000256" key="2">
    <source>
        <dbReference type="SAM" id="SignalP"/>
    </source>
</evidence>
<sequence>MKRTLLLLLAIALMAFTLPALAGGNTTGSDTAATESANADTASGAGMSLRDMVGSIIDSGQTAGQDTDGQTAQEHSGGAASTDTGVSSGSIFDSIIDSGQTAQEHSGGAASTDAGVSSGSIFGYIIDSGNAAKLIPLSQATPDDARLIEIARSVSDTMFKICAHESYIDIYTSDDDLKAMMADMIPADGCEPASIAVLRMSPDKADSFINMLFTMTGTQYNADEAGLHRLIIMSIRNMLPNSIIMQAGADWQEISAIANCTDVQQLDGMEPGLAYVIFDYGEDLPAAVVSACIDEDGLATLDASPCMLTASMREALLSGQQPSTFDQVGVLMALMSQTVYTPD</sequence>